<dbReference type="InterPro" id="IPR045943">
    <property type="entry name" value="DUF6363"/>
</dbReference>
<dbReference type="InterPro" id="IPR050301">
    <property type="entry name" value="NTE"/>
</dbReference>
<reference evidence="6 7" key="1">
    <citation type="submission" date="2017-08" db="EMBL/GenBank/DDBJ databases">
        <authorList>
            <person name="de Groot N.N."/>
        </authorList>
    </citation>
    <scope>NUCLEOTIDE SEQUENCE [LARGE SCALE GENOMIC DNA]</scope>
    <source>
        <strain evidence="6 7">HM2</strain>
    </source>
</reference>
<dbReference type="CDD" id="cd07208">
    <property type="entry name" value="Pat_hypo_Ecoli_yjju_like"/>
    <property type="match status" value="1"/>
</dbReference>
<evidence type="ECO:0000256" key="2">
    <source>
        <dbReference type="ARBA" id="ARBA00022963"/>
    </source>
</evidence>
<evidence type="ECO:0000256" key="4">
    <source>
        <dbReference type="PROSITE-ProRule" id="PRU01161"/>
    </source>
</evidence>
<feature type="active site" description="Proton acceptor" evidence="4">
    <location>
        <position position="158"/>
    </location>
</feature>
<keyword evidence="3 4" id="KW-0443">Lipid metabolism</keyword>
<keyword evidence="1 4" id="KW-0378">Hydrolase</keyword>
<feature type="active site" description="Nucleophile" evidence="4">
    <location>
        <position position="38"/>
    </location>
</feature>
<dbReference type="EMBL" id="UHJL01000001">
    <property type="protein sequence ID" value="SUQ19220.1"/>
    <property type="molecule type" value="Genomic_DNA"/>
</dbReference>
<accession>A0A380RUJ2</accession>
<name>A0A380RUJ2_FIBSU</name>
<dbReference type="PANTHER" id="PTHR14226">
    <property type="entry name" value="NEUROPATHY TARGET ESTERASE/SWISS CHEESE D.MELANOGASTER"/>
    <property type="match status" value="1"/>
</dbReference>
<feature type="short sequence motif" description="GXSXG" evidence="4">
    <location>
        <begin position="36"/>
        <end position="40"/>
    </location>
</feature>
<evidence type="ECO:0000256" key="1">
    <source>
        <dbReference type="ARBA" id="ARBA00022801"/>
    </source>
</evidence>
<gene>
    <name evidence="6" type="ORF">SAMN05661053_0448</name>
</gene>
<proteinExistence type="predicted"/>
<dbReference type="RefSeq" id="WP_014544926.1">
    <property type="nucleotide sequence ID" value="NZ_UHJL01000001.1"/>
</dbReference>
<keyword evidence="2 4" id="KW-0442">Lipid degradation</keyword>
<evidence type="ECO:0000256" key="3">
    <source>
        <dbReference type="ARBA" id="ARBA00023098"/>
    </source>
</evidence>
<dbReference type="Pfam" id="PF19890">
    <property type="entry name" value="DUF6363"/>
    <property type="match status" value="1"/>
</dbReference>
<dbReference type="Proteomes" id="UP000255423">
    <property type="component" value="Unassembled WGS sequence"/>
</dbReference>
<evidence type="ECO:0000259" key="5">
    <source>
        <dbReference type="PROSITE" id="PS51635"/>
    </source>
</evidence>
<dbReference type="InterPro" id="IPR016035">
    <property type="entry name" value="Acyl_Trfase/lysoPLipase"/>
</dbReference>
<dbReference type="Gene3D" id="3.40.1090.10">
    <property type="entry name" value="Cytosolic phospholipase A2 catalytic domain"/>
    <property type="match status" value="2"/>
</dbReference>
<dbReference type="GO" id="GO:0016042">
    <property type="term" value="P:lipid catabolic process"/>
    <property type="evidence" value="ECO:0007669"/>
    <property type="project" value="UniProtKB-UniRule"/>
</dbReference>
<organism evidence="6 7">
    <name type="scientific">Fibrobacter succinogenes</name>
    <name type="common">Bacteroides succinogenes</name>
    <dbReference type="NCBI Taxonomy" id="833"/>
    <lineage>
        <taxon>Bacteria</taxon>
        <taxon>Pseudomonadati</taxon>
        <taxon>Fibrobacterota</taxon>
        <taxon>Fibrobacteria</taxon>
        <taxon>Fibrobacterales</taxon>
        <taxon>Fibrobacteraceae</taxon>
        <taxon>Fibrobacter</taxon>
    </lineage>
</organism>
<sequence>MKIGLALEGGSRQTIFSAGVLDAWLDEGVYFPYISGVSAGCHAAMNFVTRQRGRFRYIIQPTKIQQGRDKAHRIFDGIQKECYALHYNAAYGDMPFDFHLFFGSGVECEFGLTCLETGRSEFFQEYMSEKRLLDIVNASSALPMLFPIAQIDGKHYADGCVTSPIPYQRAFEKGCDKVVVVSTHYPGEIVTDFRKYRVILNPMFKRKYPDFFRALMLRYKRYEKMFAEMEKLEKSGKLLIFRPEKEVCDLFATDRNELDESYNMGLEYAKRRMGDLKAFMEI</sequence>
<feature type="domain" description="PNPLA" evidence="5">
    <location>
        <begin position="5"/>
        <end position="171"/>
    </location>
</feature>
<dbReference type="AlphaFoldDB" id="A0A380RUJ2"/>
<dbReference type="GO" id="GO:0016787">
    <property type="term" value="F:hydrolase activity"/>
    <property type="evidence" value="ECO:0007669"/>
    <property type="project" value="UniProtKB-UniRule"/>
</dbReference>
<dbReference type="InterPro" id="IPR037483">
    <property type="entry name" value="YjjU-like"/>
</dbReference>
<evidence type="ECO:0000313" key="6">
    <source>
        <dbReference type="EMBL" id="SUQ19220.1"/>
    </source>
</evidence>
<dbReference type="OMA" id="HIVDLDW"/>
<dbReference type="Pfam" id="PF01734">
    <property type="entry name" value="Patatin"/>
    <property type="match status" value="1"/>
</dbReference>
<dbReference type="SUPFAM" id="SSF52151">
    <property type="entry name" value="FabD/lysophospholipase-like"/>
    <property type="match status" value="1"/>
</dbReference>
<evidence type="ECO:0000313" key="7">
    <source>
        <dbReference type="Proteomes" id="UP000255423"/>
    </source>
</evidence>
<dbReference type="InterPro" id="IPR002641">
    <property type="entry name" value="PNPLA_dom"/>
</dbReference>
<dbReference type="PROSITE" id="PS51635">
    <property type="entry name" value="PNPLA"/>
    <property type="match status" value="1"/>
</dbReference>
<dbReference type="PANTHER" id="PTHR14226:SF25">
    <property type="entry name" value="PHOSPHOESTERASE"/>
    <property type="match status" value="1"/>
</dbReference>
<comment type="caution">
    <text evidence="4">Lacks conserved residue(s) required for the propagation of feature annotation.</text>
</comment>
<protein>
    <submittedName>
        <fullName evidence="6">Predicted phospholipase, patatin/cPLA2 family</fullName>
    </submittedName>
</protein>